<dbReference type="InterPro" id="IPR001387">
    <property type="entry name" value="Cro/C1-type_HTH"/>
</dbReference>
<evidence type="ECO:0000313" key="3">
    <source>
        <dbReference type="EMBL" id="MFC4539808.1"/>
    </source>
</evidence>
<accession>A0ABV9D338</accession>
<keyword evidence="1" id="KW-0238">DNA-binding</keyword>
<organism evidence="3 4">
    <name type="scientific">Chromohalobacter sarecensis</name>
    <dbReference type="NCBI Taxonomy" id="245294"/>
    <lineage>
        <taxon>Bacteria</taxon>
        <taxon>Pseudomonadati</taxon>
        <taxon>Pseudomonadota</taxon>
        <taxon>Gammaproteobacteria</taxon>
        <taxon>Oceanospirillales</taxon>
        <taxon>Halomonadaceae</taxon>
        <taxon>Chromohalobacter</taxon>
    </lineage>
</organism>
<dbReference type="RefSeq" id="WP_246969728.1">
    <property type="nucleotide sequence ID" value="NZ_JAKGAN010000002.1"/>
</dbReference>
<proteinExistence type="predicted"/>
<keyword evidence="4" id="KW-1185">Reference proteome</keyword>
<dbReference type="PROSITE" id="PS50943">
    <property type="entry name" value="HTH_CROC1"/>
    <property type="match status" value="1"/>
</dbReference>
<dbReference type="InterPro" id="IPR010982">
    <property type="entry name" value="Lambda_DNA-bd_dom_sf"/>
</dbReference>
<feature type="domain" description="HTH cro/C1-type" evidence="2">
    <location>
        <begin position="68"/>
        <end position="122"/>
    </location>
</feature>
<sequence>MNAQIIEREGRPEYAVIPYDEYQELLHKAEELDDVTAFDHATRELAEGRDELVPAEVVDRLLAGEKPVKVWREHRRLTQAALAEPAGVSQSYVAMIERGDRTGRIEALRRIADVLGVSLDDLHDDVLREDEASGP</sequence>
<dbReference type="Proteomes" id="UP001596030">
    <property type="component" value="Unassembled WGS sequence"/>
</dbReference>
<evidence type="ECO:0000313" key="4">
    <source>
        <dbReference type="Proteomes" id="UP001596030"/>
    </source>
</evidence>
<evidence type="ECO:0000256" key="1">
    <source>
        <dbReference type="ARBA" id="ARBA00023125"/>
    </source>
</evidence>
<dbReference type="Gene3D" id="1.10.260.40">
    <property type="entry name" value="lambda repressor-like DNA-binding domains"/>
    <property type="match status" value="1"/>
</dbReference>
<dbReference type="PANTHER" id="PTHR46797">
    <property type="entry name" value="HTH-TYPE TRANSCRIPTIONAL REGULATOR"/>
    <property type="match status" value="1"/>
</dbReference>
<dbReference type="SMART" id="SM00530">
    <property type="entry name" value="HTH_XRE"/>
    <property type="match status" value="1"/>
</dbReference>
<gene>
    <name evidence="3" type="ORF">ACFO0U_13605</name>
</gene>
<protein>
    <submittedName>
        <fullName evidence="3">Helix-turn-helix transcriptional regulator</fullName>
    </submittedName>
</protein>
<dbReference type="PANTHER" id="PTHR46797:SF1">
    <property type="entry name" value="METHYLPHOSPHONATE SYNTHASE"/>
    <property type="match status" value="1"/>
</dbReference>
<dbReference type="SUPFAM" id="SSF47413">
    <property type="entry name" value="lambda repressor-like DNA-binding domains"/>
    <property type="match status" value="1"/>
</dbReference>
<dbReference type="Pfam" id="PF01381">
    <property type="entry name" value="HTH_3"/>
    <property type="match status" value="1"/>
</dbReference>
<comment type="caution">
    <text evidence="3">The sequence shown here is derived from an EMBL/GenBank/DDBJ whole genome shotgun (WGS) entry which is preliminary data.</text>
</comment>
<dbReference type="InterPro" id="IPR050807">
    <property type="entry name" value="TransReg_Diox_bact_type"/>
</dbReference>
<name>A0ABV9D338_9GAMM</name>
<dbReference type="CDD" id="cd00093">
    <property type="entry name" value="HTH_XRE"/>
    <property type="match status" value="1"/>
</dbReference>
<dbReference type="EMBL" id="JBHSEU010000021">
    <property type="protein sequence ID" value="MFC4539808.1"/>
    <property type="molecule type" value="Genomic_DNA"/>
</dbReference>
<evidence type="ECO:0000259" key="2">
    <source>
        <dbReference type="PROSITE" id="PS50943"/>
    </source>
</evidence>
<reference evidence="4" key="1">
    <citation type="journal article" date="2019" name="Int. J. Syst. Evol. Microbiol.">
        <title>The Global Catalogue of Microorganisms (GCM) 10K type strain sequencing project: providing services to taxonomists for standard genome sequencing and annotation.</title>
        <authorList>
            <consortium name="The Broad Institute Genomics Platform"/>
            <consortium name="The Broad Institute Genome Sequencing Center for Infectious Disease"/>
            <person name="Wu L."/>
            <person name="Ma J."/>
        </authorList>
    </citation>
    <scope>NUCLEOTIDE SEQUENCE [LARGE SCALE GENOMIC DNA]</scope>
    <source>
        <strain evidence="4">CGMCC 1.12121</strain>
    </source>
</reference>